<keyword evidence="1" id="KW-0812">Transmembrane</keyword>
<feature type="transmembrane region" description="Helical" evidence="1">
    <location>
        <begin position="120"/>
        <end position="146"/>
    </location>
</feature>
<protein>
    <submittedName>
        <fullName evidence="2">Uncharacterized protein</fullName>
    </submittedName>
</protein>
<keyword evidence="3" id="KW-1185">Reference proteome</keyword>
<sequence length="217" mass="23487">MMSSGSFPGSSELLYTNLVANSPQLLLPFSLVAYNSLFTCMLLANEWNQYAHNRKPLRVTSPSGLQRSTYRLQLPYRYGVPLEVISDTLHWLVTQSLFLARVAFFDDGGQEDNGASYSTVGYSCIAIINGIILGAIVVLLGIMVGFRRYKPGIPLAGSCSAAISAACHPTEDDDAADKPLIWGVVSTKDGVGHCCFTSFEVTAPVVGELYGALDRQH</sequence>
<feature type="transmembrane region" description="Helical" evidence="1">
    <location>
        <begin position="25"/>
        <end position="44"/>
    </location>
</feature>
<comment type="caution">
    <text evidence="2">The sequence shown here is derived from an EMBL/GenBank/DDBJ whole genome shotgun (WGS) entry which is preliminary data.</text>
</comment>
<name>A0A8H6CMT6_9LECA</name>
<evidence type="ECO:0000313" key="2">
    <source>
        <dbReference type="EMBL" id="KAF6226121.1"/>
    </source>
</evidence>
<reference evidence="2 3" key="1">
    <citation type="journal article" date="2020" name="Genomics">
        <title>Complete, high-quality genomes from long-read metagenomic sequencing of two wolf lichen thalli reveals enigmatic genome architecture.</title>
        <authorList>
            <person name="McKenzie S.K."/>
            <person name="Walston R.F."/>
            <person name="Allen J.L."/>
        </authorList>
    </citation>
    <scope>NUCLEOTIDE SEQUENCE [LARGE SCALE GENOMIC DNA]</scope>
    <source>
        <strain evidence="2">WasteWater1</strain>
    </source>
</reference>
<dbReference type="EMBL" id="JACCJB010000006">
    <property type="protein sequence ID" value="KAF6226121.1"/>
    <property type="molecule type" value="Genomic_DNA"/>
</dbReference>
<gene>
    <name evidence="2" type="ORF">HO133_008987</name>
</gene>
<keyword evidence="1" id="KW-0472">Membrane</keyword>
<evidence type="ECO:0000313" key="3">
    <source>
        <dbReference type="Proteomes" id="UP000593566"/>
    </source>
</evidence>
<dbReference type="PANTHER" id="PTHR35395:SF1">
    <property type="entry name" value="DUF6536 DOMAIN-CONTAINING PROTEIN"/>
    <property type="match status" value="1"/>
</dbReference>
<dbReference type="RefSeq" id="XP_037154674.1">
    <property type="nucleotide sequence ID" value="XM_037299848.1"/>
</dbReference>
<dbReference type="AlphaFoldDB" id="A0A8H6CMT6"/>
<keyword evidence="1" id="KW-1133">Transmembrane helix</keyword>
<evidence type="ECO:0000256" key="1">
    <source>
        <dbReference type="SAM" id="Phobius"/>
    </source>
</evidence>
<dbReference type="GeneID" id="59337382"/>
<proteinExistence type="predicted"/>
<accession>A0A8H6CMT6</accession>
<organism evidence="2 3">
    <name type="scientific">Letharia lupina</name>
    <dbReference type="NCBI Taxonomy" id="560253"/>
    <lineage>
        <taxon>Eukaryota</taxon>
        <taxon>Fungi</taxon>
        <taxon>Dikarya</taxon>
        <taxon>Ascomycota</taxon>
        <taxon>Pezizomycotina</taxon>
        <taxon>Lecanoromycetes</taxon>
        <taxon>OSLEUM clade</taxon>
        <taxon>Lecanoromycetidae</taxon>
        <taxon>Lecanorales</taxon>
        <taxon>Lecanorineae</taxon>
        <taxon>Parmeliaceae</taxon>
        <taxon>Letharia</taxon>
    </lineage>
</organism>
<dbReference type="PANTHER" id="PTHR35395">
    <property type="entry name" value="DUF6536 DOMAIN-CONTAINING PROTEIN"/>
    <property type="match status" value="1"/>
</dbReference>
<dbReference type="Proteomes" id="UP000593566">
    <property type="component" value="Unassembled WGS sequence"/>
</dbReference>